<accession>A0A4P9YMB5</accession>
<dbReference type="Proteomes" id="UP000281549">
    <property type="component" value="Unassembled WGS sequence"/>
</dbReference>
<name>A0A4P9YMB5_ROZAC</name>
<proteinExistence type="predicted"/>
<organism evidence="2 3">
    <name type="scientific">Rozella allomycis (strain CSF55)</name>
    <dbReference type="NCBI Taxonomy" id="988480"/>
    <lineage>
        <taxon>Eukaryota</taxon>
        <taxon>Fungi</taxon>
        <taxon>Fungi incertae sedis</taxon>
        <taxon>Cryptomycota</taxon>
        <taxon>Cryptomycota incertae sedis</taxon>
        <taxon>Rozella</taxon>
    </lineage>
</organism>
<evidence type="ECO:0000256" key="1">
    <source>
        <dbReference type="SAM" id="Coils"/>
    </source>
</evidence>
<evidence type="ECO:0000313" key="2">
    <source>
        <dbReference type="EMBL" id="RKP20827.1"/>
    </source>
</evidence>
<keyword evidence="1" id="KW-0175">Coiled coil</keyword>
<protein>
    <submittedName>
        <fullName evidence="2">Uncharacterized protein</fullName>
    </submittedName>
</protein>
<feature type="coiled-coil region" evidence="1">
    <location>
        <begin position="22"/>
        <end position="98"/>
    </location>
</feature>
<dbReference type="EMBL" id="ML005017">
    <property type="protein sequence ID" value="RKP20827.1"/>
    <property type="molecule type" value="Genomic_DNA"/>
</dbReference>
<reference evidence="3" key="1">
    <citation type="journal article" date="2018" name="Nat. Microbiol.">
        <title>Leveraging single-cell genomics to expand the fungal tree of life.</title>
        <authorList>
            <person name="Ahrendt S.R."/>
            <person name="Quandt C.A."/>
            <person name="Ciobanu D."/>
            <person name="Clum A."/>
            <person name="Salamov A."/>
            <person name="Andreopoulos B."/>
            <person name="Cheng J.F."/>
            <person name="Woyke T."/>
            <person name="Pelin A."/>
            <person name="Henrissat B."/>
            <person name="Reynolds N.K."/>
            <person name="Benny G.L."/>
            <person name="Smith M.E."/>
            <person name="James T.Y."/>
            <person name="Grigoriev I.V."/>
        </authorList>
    </citation>
    <scope>NUCLEOTIDE SEQUENCE [LARGE SCALE GENOMIC DNA]</scope>
    <source>
        <strain evidence="3">CSF55</strain>
    </source>
</reference>
<sequence length="107" mass="12780">MQLQSVDCQLEEAGSTEINFKIQSVRDRINAAKDELKTLFEVADKFQTQIEEAKREVQELEKKKDIINKETAFLQQESNEWEKKRENLDQEWQKLMNEKVHLDELLK</sequence>
<dbReference type="AlphaFoldDB" id="A0A4P9YMB5"/>
<gene>
    <name evidence="2" type="ORF">ROZALSC1DRAFT_27722</name>
</gene>
<evidence type="ECO:0000313" key="3">
    <source>
        <dbReference type="Proteomes" id="UP000281549"/>
    </source>
</evidence>